<dbReference type="HOGENOM" id="CLU_043473_1_2_9"/>
<feature type="active site" description="Proton donor" evidence="2">
    <location>
        <position position="12"/>
    </location>
</feature>
<evidence type="ECO:0000256" key="1">
    <source>
        <dbReference type="PIRNR" id="PIRNR000915"/>
    </source>
</evidence>
<dbReference type="GO" id="GO:0016791">
    <property type="term" value="F:phosphatase activity"/>
    <property type="evidence" value="ECO:0007669"/>
    <property type="project" value="TreeGrafter"/>
</dbReference>
<dbReference type="InterPro" id="IPR006357">
    <property type="entry name" value="HAD-SF_hydro_IIA"/>
</dbReference>
<dbReference type="KEGG" id="tco:Theco_3042"/>
<feature type="binding site" evidence="4">
    <location>
        <position position="209"/>
    </location>
    <ligand>
        <name>Mg(2+)</name>
        <dbReference type="ChEBI" id="CHEBI:18420"/>
    </ligand>
</feature>
<keyword evidence="6" id="KW-1185">Reference proteome</keyword>
<reference evidence="6" key="1">
    <citation type="submission" date="2012-01" db="EMBL/GenBank/DDBJ databases">
        <title>Complete sequence of chromosome of Thermobacillus composti KWC4.</title>
        <authorList>
            <person name="Lucas S."/>
            <person name="Han J."/>
            <person name="Lapidus A."/>
            <person name="Cheng J.-F."/>
            <person name="Goodwin L."/>
            <person name="Pitluck S."/>
            <person name="Peters L."/>
            <person name="Ovchinnikova G."/>
            <person name="Teshima H."/>
            <person name="Detter J.C."/>
            <person name="Han C."/>
            <person name="Tapia R."/>
            <person name="Land M."/>
            <person name="Hauser L."/>
            <person name="Kyrpides N."/>
            <person name="Ivanova N."/>
            <person name="Pagani I."/>
            <person name="Anderson I."/>
            <person name="Woyke T."/>
        </authorList>
    </citation>
    <scope>NUCLEOTIDE SEQUENCE [LARGE SCALE GENOMIC DNA]</scope>
    <source>
        <strain evidence="6">DSM 18247 / JCM 13945 / KWC4</strain>
    </source>
</reference>
<name>L0EHD2_THECK</name>
<dbReference type="InterPro" id="IPR036412">
    <property type="entry name" value="HAD-like_sf"/>
</dbReference>
<dbReference type="EC" id="3.1.3.-" evidence="1"/>
<dbReference type="Gene3D" id="3.40.50.1000">
    <property type="entry name" value="HAD superfamily/HAD-like"/>
    <property type="match status" value="2"/>
</dbReference>
<comment type="similarity">
    <text evidence="1">Belongs to the HAD-like hydrolase superfamily. NagD family.</text>
</comment>
<keyword evidence="1 4" id="KW-0460">Magnesium</keyword>
<organism evidence="5 6">
    <name type="scientific">Thermobacillus composti (strain DSM 18247 / JCM 13945 / KWC4)</name>
    <dbReference type="NCBI Taxonomy" id="717605"/>
    <lineage>
        <taxon>Bacteria</taxon>
        <taxon>Bacillati</taxon>
        <taxon>Bacillota</taxon>
        <taxon>Bacilli</taxon>
        <taxon>Bacillales</taxon>
        <taxon>Paenibacillaceae</taxon>
        <taxon>Thermobacillus</taxon>
    </lineage>
</organism>
<dbReference type="Proteomes" id="UP000010795">
    <property type="component" value="Chromosome"/>
</dbReference>
<dbReference type="Pfam" id="PF13242">
    <property type="entry name" value="Hydrolase_like"/>
    <property type="match status" value="1"/>
</dbReference>
<feature type="active site" description="Nucleophile" evidence="2">
    <location>
        <position position="10"/>
    </location>
</feature>
<gene>
    <name evidence="5" type="ordered locus">Theco_3042</name>
</gene>
<comment type="function">
    <text evidence="1">Catalyzes the dephosphorylation of 2-6 carbon acid sugars in vitro.</text>
</comment>
<sequence length="262" mass="29050">MNQFAGYIFDLDGTIYLGDHVIEGAPETIRHLQSLNRRLLFLTNKTIESREYYVKKLKRFGIEVTLENLLSPTVVTIHYLRAHYPNASVYVIGEPVFKDELERSGIRLAKAPEETDVVVVSWDRDFHYRHLDDAYQAIVRGADVIATHPDRTCPMPGGAVPDCGGMIGAIEGVTGNKVEVIMGKPSAHTALTALEILGVEASDCLMTGDRLETDILMGQQAGMNTAVVLTGVTKRENLQRSEIKPTFVLESVRDILLARERG</sequence>
<evidence type="ECO:0000313" key="6">
    <source>
        <dbReference type="Proteomes" id="UP000010795"/>
    </source>
</evidence>
<dbReference type="RefSeq" id="WP_015255839.1">
    <property type="nucleotide sequence ID" value="NC_019897.1"/>
</dbReference>
<feature type="binding site" evidence="4">
    <location>
        <position position="12"/>
    </location>
    <ligand>
        <name>Mg(2+)</name>
        <dbReference type="ChEBI" id="CHEBI:18420"/>
    </ligand>
</feature>
<keyword evidence="1 4" id="KW-0479">Metal-binding</keyword>
<dbReference type="PANTHER" id="PTHR19288:SF46">
    <property type="entry name" value="HALOACID DEHALOGENASE-LIKE HYDROLASE DOMAIN-CONTAINING PROTEIN 2"/>
    <property type="match status" value="1"/>
</dbReference>
<dbReference type="AlphaFoldDB" id="L0EHD2"/>
<evidence type="ECO:0000313" key="5">
    <source>
        <dbReference type="EMBL" id="AGA59101.1"/>
    </source>
</evidence>
<dbReference type="SUPFAM" id="SSF56784">
    <property type="entry name" value="HAD-like"/>
    <property type="match status" value="1"/>
</dbReference>
<dbReference type="GO" id="GO:0005737">
    <property type="term" value="C:cytoplasm"/>
    <property type="evidence" value="ECO:0007669"/>
    <property type="project" value="TreeGrafter"/>
</dbReference>
<comment type="cofactor">
    <cofactor evidence="4">
        <name>Mg(2+)</name>
        <dbReference type="ChEBI" id="CHEBI:18420"/>
    </cofactor>
    <text evidence="4">Divalent metal ions. Mg(2+) is the most effective.</text>
</comment>
<dbReference type="Pfam" id="PF13344">
    <property type="entry name" value="Hydrolase_6"/>
    <property type="match status" value="1"/>
</dbReference>
<dbReference type="OrthoDB" id="9810449at2"/>
<protein>
    <recommendedName>
        <fullName evidence="1">Acid sugar phosphatase</fullName>
        <ecNumber evidence="1">3.1.3.-</ecNumber>
    </recommendedName>
</protein>
<dbReference type="GO" id="GO:0046872">
    <property type="term" value="F:metal ion binding"/>
    <property type="evidence" value="ECO:0007669"/>
    <property type="project" value="UniProtKB-KW"/>
</dbReference>
<dbReference type="PANTHER" id="PTHR19288">
    <property type="entry name" value="4-NITROPHENYLPHOSPHATASE-RELATED"/>
    <property type="match status" value="1"/>
</dbReference>
<feature type="binding site" evidence="4">
    <location>
        <position position="10"/>
    </location>
    <ligand>
        <name>Mg(2+)</name>
        <dbReference type="ChEBI" id="CHEBI:18420"/>
    </ligand>
</feature>
<dbReference type="EMBL" id="CP003255">
    <property type="protein sequence ID" value="AGA59101.1"/>
    <property type="molecule type" value="Genomic_DNA"/>
</dbReference>
<dbReference type="PIRSF" id="PIRSF000915">
    <property type="entry name" value="PGP-type_phosphatase"/>
    <property type="match status" value="1"/>
</dbReference>
<dbReference type="NCBIfam" id="TIGR01460">
    <property type="entry name" value="HAD-SF-IIA"/>
    <property type="match status" value="1"/>
</dbReference>
<dbReference type="eggNOG" id="COG0647">
    <property type="taxonomic scope" value="Bacteria"/>
</dbReference>
<evidence type="ECO:0000256" key="2">
    <source>
        <dbReference type="PIRSR" id="PIRSR000915-1"/>
    </source>
</evidence>
<evidence type="ECO:0000256" key="4">
    <source>
        <dbReference type="PIRSR" id="PIRSR000915-3"/>
    </source>
</evidence>
<feature type="binding site" evidence="3">
    <location>
        <position position="184"/>
    </location>
    <ligand>
        <name>substrate</name>
    </ligand>
</feature>
<accession>L0EHD2</accession>
<dbReference type="STRING" id="717605.Theco_3042"/>
<evidence type="ECO:0000256" key="3">
    <source>
        <dbReference type="PIRSR" id="PIRSR000915-2"/>
    </source>
</evidence>
<dbReference type="InterPro" id="IPR023214">
    <property type="entry name" value="HAD_sf"/>
</dbReference>
<proteinExistence type="inferred from homology"/>